<dbReference type="Gene3D" id="3.90.76.10">
    <property type="entry name" value="Dipeptide-binding Protein, Domain 1"/>
    <property type="match status" value="1"/>
</dbReference>
<dbReference type="EMBL" id="CP102774">
    <property type="protein sequence ID" value="UZF88980.1"/>
    <property type="molecule type" value="Genomic_DNA"/>
</dbReference>
<evidence type="ECO:0000259" key="4">
    <source>
        <dbReference type="Pfam" id="PF00496"/>
    </source>
</evidence>
<dbReference type="GO" id="GO:0043190">
    <property type="term" value="C:ATP-binding cassette (ABC) transporter complex"/>
    <property type="evidence" value="ECO:0007669"/>
    <property type="project" value="InterPro"/>
</dbReference>
<proteinExistence type="inferred from homology"/>
<dbReference type="InterPro" id="IPR006311">
    <property type="entry name" value="TAT_signal"/>
</dbReference>
<evidence type="ECO:0000313" key="5">
    <source>
        <dbReference type="EMBL" id="UZF88980.1"/>
    </source>
</evidence>
<dbReference type="PANTHER" id="PTHR30290">
    <property type="entry name" value="PERIPLASMIC BINDING COMPONENT OF ABC TRANSPORTER"/>
    <property type="match status" value="1"/>
</dbReference>
<dbReference type="GO" id="GO:1904680">
    <property type="term" value="F:peptide transmembrane transporter activity"/>
    <property type="evidence" value="ECO:0007669"/>
    <property type="project" value="TreeGrafter"/>
</dbReference>
<evidence type="ECO:0000256" key="1">
    <source>
        <dbReference type="ARBA" id="ARBA00004418"/>
    </source>
</evidence>
<dbReference type="GO" id="GO:0030288">
    <property type="term" value="C:outer membrane-bounded periplasmic space"/>
    <property type="evidence" value="ECO:0007669"/>
    <property type="project" value="UniProtKB-ARBA"/>
</dbReference>
<dbReference type="GO" id="GO:0015833">
    <property type="term" value="P:peptide transport"/>
    <property type="evidence" value="ECO:0007669"/>
    <property type="project" value="TreeGrafter"/>
</dbReference>
<keyword evidence="3" id="KW-0732">Signal</keyword>
<dbReference type="AlphaFoldDB" id="A0A9E7ZN89"/>
<sequence length="545" mass="61478">MPTKFSPTRRTVLKGAAASGLIVPVTGIHSPAIAQRRDRIILGTTQEPVQFNPLLYVNAGAENIPEACLFDALWDVNEKGEFIPNLAARIPTVENGDISADGKVWRINLKRDVKWSDGQPFTAKDVEFTYQTIINPKVAVRSRSGFDLIKNFKVADPHTVEIELERPFVPFMWAWQNMHIVPHHLLSKEENINTSGFNAQPIGTGPYLLKTRTAGSHMVYEANPNYHRGAPKIRQFIHKFVPDQLVAYGQARTGEIDYIGVSGVPFDRWAEAAKLPDRTFFPLAQPWVQFVYFNCGKPQFKDPKVRKALYIALEMQKAIDDVFFGAYKRTLSYLHTTHWAYNHDLKDQGPNPQLAAKMLDEAGWKVGADGVREKDGVKMKFSMSTTAGFPARQATQAIFQQNWKAIGVEMEIKNMPASVVWGEYTTKSQFDTLLVSWEPTVGMDPDYTARAHSKMIPAKTGSGSNYTQYENAEVDRLLEEGVKQSDRAERKKTYDRIQEILLEEVPFGPQGGVHQGQMTHKALQGIKPNQYVVDAAWNVHEWSWG</sequence>
<reference evidence="5" key="1">
    <citation type="submission" date="2022-08" db="EMBL/GenBank/DDBJ databases">
        <title>Complete Genome Sequences of 2 Bosea sp. soil isolates.</title>
        <authorList>
            <person name="Alvarez Arevalo M."/>
            <person name="Sterndorff E.B."/>
            <person name="Faurdal D."/>
            <person name="Joergensen T.S."/>
            <person name="Weber T."/>
        </authorList>
    </citation>
    <scope>NUCLEOTIDE SEQUENCE</scope>
    <source>
        <strain evidence="5">NBC_00436</strain>
    </source>
</reference>
<accession>A0A9E7ZN89</accession>
<dbReference type="Pfam" id="PF00496">
    <property type="entry name" value="SBP_bac_5"/>
    <property type="match status" value="1"/>
</dbReference>
<gene>
    <name evidence="5" type="ORF">NWE54_09435</name>
</gene>
<dbReference type="PANTHER" id="PTHR30290:SF38">
    <property type="entry name" value="D,D-DIPEPTIDE-BINDING PERIPLASMIC PROTEIN DDPA-RELATED"/>
    <property type="match status" value="1"/>
</dbReference>
<dbReference type="PROSITE" id="PS51318">
    <property type="entry name" value="TAT"/>
    <property type="match status" value="1"/>
</dbReference>
<protein>
    <submittedName>
        <fullName evidence="5">Peptide ABC transporter substrate-binding protein</fullName>
    </submittedName>
</protein>
<feature type="domain" description="Solute-binding protein family 5" evidence="4">
    <location>
        <begin position="82"/>
        <end position="448"/>
    </location>
</feature>
<dbReference type="InterPro" id="IPR039424">
    <property type="entry name" value="SBP_5"/>
</dbReference>
<evidence type="ECO:0000256" key="3">
    <source>
        <dbReference type="ARBA" id="ARBA00022729"/>
    </source>
</evidence>
<name>A0A9E7ZN89_9HYPH</name>
<dbReference type="InterPro" id="IPR000914">
    <property type="entry name" value="SBP_5_dom"/>
</dbReference>
<comment type="subcellular location">
    <subcellularLocation>
        <location evidence="1">Periplasm</location>
    </subcellularLocation>
</comment>
<evidence type="ECO:0000256" key="2">
    <source>
        <dbReference type="ARBA" id="ARBA00005695"/>
    </source>
</evidence>
<organism evidence="5">
    <name type="scientific">Bosea sp. NBC_00436</name>
    <dbReference type="NCBI Taxonomy" id="2969620"/>
    <lineage>
        <taxon>Bacteria</taxon>
        <taxon>Pseudomonadati</taxon>
        <taxon>Pseudomonadota</taxon>
        <taxon>Alphaproteobacteria</taxon>
        <taxon>Hyphomicrobiales</taxon>
        <taxon>Boseaceae</taxon>
        <taxon>Bosea</taxon>
    </lineage>
</organism>
<dbReference type="Gene3D" id="3.40.190.10">
    <property type="entry name" value="Periplasmic binding protein-like II"/>
    <property type="match status" value="1"/>
</dbReference>
<dbReference type="SUPFAM" id="SSF53850">
    <property type="entry name" value="Periplasmic binding protein-like II"/>
    <property type="match status" value="1"/>
</dbReference>
<dbReference type="Gene3D" id="3.10.105.10">
    <property type="entry name" value="Dipeptide-binding Protein, Domain 3"/>
    <property type="match status" value="1"/>
</dbReference>
<comment type="similarity">
    <text evidence="2">Belongs to the bacterial solute-binding protein 5 family.</text>
</comment>
<dbReference type="InterPro" id="IPR030678">
    <property type="entry name" value="Peptide/Ni-bd"/>
</dbReference>
<dbReference type="CDD" id="cd08513">
    <property type="entry name" value="PBP2_thermophilic_Hb8_like"/>
    <property type="match status" value="1"/>
</dbReference>
<dbReference type="PIRSF" id="PIRSF002741">
    <property type="entry name" value="MppA"/>
    <property type="match status" value="1"/>
</dbReference>